<proteinExistence type="predicted"/>
<reference evidence="2" key="1">
    <citation type="journal article" date="2014" name="Nat. Genet.">
        <title>Genome and transcriptome of the porcine whipworm Trichuris suis.</title>
        <authorList>
            <person name="Jex A.R."/>
            <person name="Nejsum P."/>
            <person name="Schwarz E.M."/>
            <person name="Hu L."/>
            <person name="Young N.D."/>
            <person name="Hall R.S."/>
            <person name="Korhonen P.K."/>
            <person name="Liao S."/>
            <person name="Thamsborg S."/>
            <person name="Xia J."/>
            <person name="Xu P."/>
            <person name="Wang S."/>
            <person name="Scheerlinck J.P."/>
            <person name="Hofmann A."/>
            <person name="Sternberg P.W."/>
            <person name="Wang J."/>
            <person name="Gasser R.B."/>
        </authorList>
    </citation>
    <scope>NUCLEOTIDE SEQUENCE [LARGE SCALE GENOMIC DNA]</scope>
    <source>
        <strain evidence="2">DCEP-RM93F</strain>
    </source>
</reference>
<gene>
    <name evidence="2" type="ORF">M514_23865</name>
</gene>
<protein>
    <submittedName>
        <fullName evidence="2">Uncharacterized protein</fullName>
    </submittedName>
</protein>
<feature type="compositionally biased region" description="Polar residues" evidence="1">
    <location>
        <begin position="1"/>
        <end position="12"/>
    </location>
</feature>
<dbReference type="Proteomes" id="UP000030758">
    <property type="component" value="Unassembled WGS sequence"/>
</dbReference>
<accession>A0A085N328</accession>
<dbReference type="AlphaFoldDB" id="A0A085N328"/>
<evidence type="ECO:0000256" key="1">
    <source>
        <dbReference type="SAM" id="MobiDB-lite"/>
    </source>
</evidence>
<name>A0A085N328_9BILA</name>
<feature type="region of interest" description="Disordered" evidence="1">
    <location>
        <begin position="1"/>
        <end position="29"/>
    </location>
</feature>
<organism evidence="2">
    <name type="scientific">Trichuris suis</name>
    <name type="common">pig whipworm</name>
    <dbReference type="NCBI Taxonomy" id="68888"/>
    <lineage>
        <taxon>Eukaryota</taxon>
        <taxon>Metazoa</taxon>
        <taxon>Ecdysozoa</taxon>
        <taxon>Nematoda</taxon>
        <taxon>Enoplea</taxon>
        <taxon>Dorylaimia</taxon>
        <taxon>Trichinellida</taxon>
        <taxon>Trichuridae</taxon>
        <taxon>Trichuris</taxon>
    </lineage>
</organism>
<dbReference type="EMBL" id="KL367564">
    <property type="protein sequence ID" value="KFD63874.1"/>
    <property type="molecule type" value="Genomic_DNA"/>
</dbReference>
<evidence type="ECO:0000313" key="2">
    <source>
        <dbReference type="EMBL" id="KFD63874.1"/>
    </source>
</evidence>
<sequence length="82" mass="9009">MPISVSEYSLSLSAEDERRPHPKVPACGTINRTYGKKPGVYIAKYTYNDRSGGQYTATSCKIFSNASSPRLQPSTPHELTEA</sequence>